<keyword evidence="3 7" id="KW-0347">Helicase</keyword>
<protein>
    <submittedName>
        <fullName evidence="11">DEAD/DEAH box helicase</fullName>
    </submittedName>
</protein>
<sequence length="374" mass="41894">MSFKNLNLINPIVRAVTEAGYSKPTEIQYAAVPPILAGRDFIGYAQTGTGKTAAFAMPILQLLKRNTPDHKEIRTLILTPTRDLVQQLEENFKVYSKYLPLSQLSIFGGVLSGSQLAALRKRVDILIATPERLLNLVSQRHIDLSKIEILVLDEADRMLDMGFADDVKKILKLISQKRQTLFFSATMPSDVRKFADTMMNNPVEVTVDQIPSPLQCVNQSVYFVEKTKKTDLLINILQDVSILRSLVFTQTKQGADRLVKQLERTGIFAAAIHGNKSQIARQQAVEDFKNSKIRVLVATDIAARGIDMEELPYVVNYELPNVPETYVNRIERTGRAGTKGTAVSFCDEGERSDLTNIQKLIGFIMPVGKLQYIH</sequence>
<dbReference type="CDD" id="cd18787">
    <property type="entry name" value="SF2_C_DEAD"/>
    <property type="match status" value="1"/>
</dbReference>
<evidence type="ECO:0000256" key="2">
    <source>
        <dbReference type="ARBA" id="ARBA00022801"/>
    </source>
</evidence>
<dbReference type="Pfam" id="PF00271">
    <property type="entry name" value="Helicase_C"/>
    <property type="match status" value="1"/>
</dbReference>
<dbReference type="SUPFAM" id="SSF52540">
    <property type="entry name" value="P-loop containing nucleoside triphosphate hydrolases"/>
    <property type="match status" value="1"/>
</dbReference>
<dbReference type="AlphaFoldDB" id="A0A7Y0ARJ9"/>
<feature type="domain" description="Helicase C-terminal" evidence="9">
    <location>
        <begin position="235"/>
        <end position="374"/>
    </location>
</feature>
<dbReference type="Proteomes" id="UP000544054">
    <property type="component" value="Unassembled WGS sequence"/>
</dbReference>
<evidence type="ECO:0000256" key="7">
    <source>
        <dbReference type="RuleBase" id="RU000492"/>
    </source>
</evidence>
<keyword evidence="2 7" id="KW-0378">Hydrolase</keyword>
<dbReference type="SMART" id="SM00487">
    <property type="entry name" value="DEXDc"/>
    <property type="match status" value="1"/>
</dbReference>
<reference evidence="11 12" key="1">
    <citation type="submission" date="2020-04" db="EMBL/GenBank/DDBJ databases">
        <title>Chryseobacterium sp. RP-3-3 sp. nov., isolated from Jeju soil.</title>
        <authorList>
            <person name="Dahal R.H."/>
        </authorList>
    </citation>
    <scope>NUCLEOTIDE SEQUENCE [LARGE SCALE GENOMIC DNA]</scope>
    <source>
        <strain evidence="11 12">RP-3-3</strain>
    </source>
</reference>
<proteinExistence type="inferred from homology"/>
<dbReference type="Pfam" id="PF00270">
    <property type="entry name" value="DEAD"/>
    <property type="match status" value="1"/>
</dbReference>
<dbReference type="GO" id="GO:0005829">
    <property type="term" value="C:cytosol"/>
    <property type="evidence" value="ECO:0007669"/>
    <property type="project" value="TreeGrafter"/>
</dbReference>
<evidence type="ECO:0000259" key="10">
    <source>
        <dbReference type="PROSITE" id="PS51195"/>
    </source>
</evidence>
<dbReference type="GO" id="GO:0016787">
    <property type="term" value="F:hydrolase activity"/>
    <property type="evidence" value="ECO:0007669"/>
    <property type="project" value="UniProtKB-KW"/>
</dbReference>
<dbReference type="InterPro" id="IPR050079">
    <property type="entry name" value="DEAD_box_RNA_helicase"/>
</dbReference>
<comment type="caution">
    <text evidence="11">The sequence shown here is derived from an EMBL/GenBank/DDBJ whole genome shotgun (WGS) entry which is preliminary data.</text>
</comment>
<dbReference type="GO" id="GO:0003724">
    <property type="term" value="F:RNA helicase activity"/>
    <property type="evidence" value="ECO:0007669"/>
    <property type="project" value="InterPro"/>
</dbReference>
<dbReference type="Gene3D" id="3.40.50.300">
    <property type="entry name" value="P-loop containing nucleotide triphosphate hydrolases"/>
    <property type="match status" value="2"/>
</dbReference>
<evidence type="ECO:0000256" key="5">
    <source>
        <dbReference type="ARBA" id="ARBA00038437"/>
    </source>
</evidence>
<dbReference type="InterPro" id="IPR014014">
    <property type="entry name" value="RNA_helicase_DEAD_Q_motif"/>
</dbReference>
<evidence type="ECO:0000256" key="6">
    <source>
        <dbReference type="PROSITE-ProRule" id="PRU00552"/>
    </source>
</evidence>
<dbReference type="PROSITE" id="PS51192">
    <property type="entry name" value="HELICASE_ATP_BIND_1"/>
    <property type="match status" value="1"/>
</dbReference>
<keyword evidence="4 7" id="KW-0067">ATP-binding</keyword>
<dbReference type="PANTHER" id="PTHR47959:SF13">
    <property type="entry name" value="ATP-DEPENDENT RNA HELICASE RHLE"/>
    <property type="match status" value="1"/>
</dbReference>
<dbReference type="InterPro" id="IPR011545">
    <property type="entry name" value="DEAD/DEAH_box_helicase_dom"/>
</dbReference>
<dbReference type="SMART" id="SM00490">
    <property type="entry name" value="HELICc"/>
    <property type="match status" value="1"/>
</dbReference>
<evidence type="ECO:0000313" key="12">
    <source>
        <dbReference type="Proteomes" id="UP000544054"/>
    </source>
</evidence>
<evidence type="ECO:0000256" key="1">
    <source>
        <dbReference type="ARBA" id="ARBA00022741"/>
    </source>
</evidence>
<dbReference type="PROSITE" id="PS51194">
    <property type="entry name" value="HELICASE_CTER"/>
    <property type="match status" value="1"/>
</dbReference>
<dbReference type="PROSITE" id="PS51195">
    <property type="entry name" value="Q_MOTIF"/>
    <property type="match status" value="1"/>
</dbReference>
<keyword evidence="12" id="KW-1185">Reference proteome</keyword>
<dbReference type="PROSITE" id="PS00039">
    <property type="entry name" value="DEAD_ATP_HELICASE"/>
    <property type="match status" value="1"/>
</dbReference>
<feature type="domain" description="Helicase ATP-binding" evidence="8">
    <location>
        <begin position="32"/>
        <end position="205"/>
    </location>
</feature>
<organism evidence="11 12">
    <name type="scientific">Chryseobacterium antibioticum</name>
    <dbReference type="NCBI Taxonomy" id="2728847"/>
    <lineage>
        <taxon>Bacteria</taxon>
        <taxon>Pseudomonadati</taxon>
        <taxon>Bacteroidota</taxon>
        <taxon>Flavobacteriia</taxon>
        <taxon>Flavobacteriales</taxon>
        <taxon>Weeksellaceae</taxon>
        <taxon>Chryseobacterium group</taxon>
        <taxon>Chryseobacterium</taxon>
    </lineage>
</organism>
<evidence type="ECO:0000256" key="4">
    <source>
        <dbReference type="ARBA" id="ARBA00022840"/>
    </source>
</evidence>
<dbReference type="CDD" id="cd00268">
    <property type="entry name" value="DEADc"/>
    <property type="match status" value="1"/>
</dbReference>
<keyword evidence="1 7" id="KW-0547">Nucleotide-binding</keyword>
<feature type="short sequence motif" description="Q motif" evidence="6">
    <location>
        <begin position="1"/>
        <end position="29"/>
    </location>
</feature>
<evidence type="ECO:0000259" key="8">
    <source>
        <dbReference type="PROSITE" id="PS51192"/>
    </source>
</evidence>
<evidence type="ECO:0000256" key="3">
    <source>
        <dbReference type="ARBA" id="ARBA00022806"/>
    </source>
</evidence>
<comment type="similarity">
    <text evidence="5 7">Belongs to the DEAD box helicase family.</text>
</comment>
<evidence type="ECO:0000313" key="11">
    <source>
        <dbReference type="EMBL" id="NML72219.1"/>
    </source>
</evidence>
<gene>
    <name evidence="11" type="ORF">HHL23_20875</name>
</gene>
<dbReference type="GO" id="GO:0005524">
    <property type="term" value="F:ATP binding"/>
    <property type="evidence" value="ECO:0007669"/>
    <property type="project" value="UniProtKB-KW"/>
</dbReference>
<dbReference type="RefSeq" id="WP_169236673.1">
    <property type="nucleotide sequence ID" value="NZ_JABBGI010000040.1"/>
</dbReference>
<accession>A0A7Y0ARJ9</accession>
<dbReference type="InterPro" id="IPR044742">
    <property type="entry name" value="DEAD/DEAH_RhlB"/>
</dbReference>
<dbReference type="InterPro" id="IPR001650">
    <property type="entry name" value="Helicase_C-like"/>
</dbReference>
<evidence type="ECO:0000259" key="9">
    <source>
        <dbReference type="PROSITE" id="PS51194"/>
    </source>
</evidence>
<dbReference type="InterPro" id="IPR014001">
    <property type="entry name" value="Helicase_ATP-bd"/>
</dbReference>
<dbReference type="GO" id="GO:0003676">
    <property type="term" value="F:nucleic acid binding"/>
    <property type="evidence" value="ECO:0007669"/>
    <property type="project" value="InterPro"/>
</dbReference>
<dbReference type="PANTHER" id="PTHR47959">
    <property type="entry name" value="ATP-DEPENDENT RNA HELICASE RHLE-RELATED"/>
    <property type="match status" value="1"/>
</dbReference>
<dbReference type="InterPro" id="IPR027417">
    <property type="entry name" value="P-loop_NTPase"/>
</dbReference>
<dbReference type="EMBL" id="JABBGI010000040">
    <property type="protein sequence ID" value="NML72219.1"/>
    <property type="molecule type" value="Genomic_DNA"/>
</dbReference>
<name>A0A7Y0ARJ9_9FLAO</name>
<dbReference type="InterPro" id="IPR000629">
    <property type="entry name" value="RNA-helicase_DEAD-box_CS"/>
</dbReference>
<feature type="domain" description="DEAD-box RNA helicase Q" evidence="10">
    <location>
        <begin position="1"/>
        <end position="29"/>
    </location>
</feature>